<evidence type="ECO:0000313" key="2">
    <source>
        <dbReference type="EMBL" id="PSL36009.1"/>
    </source>
</evidence>
<dbReference type="Proteomes" id="UP000240978">
    <property type="component" value="Unassembled WGS sequence"/>
</dbReference>
<dbReference type="GO" id="GO:0003676">
    <property type="term" value="F:nucleic acid binding"/>
    <property type="evidence" value="ECO:0007669"/>
    <property type="project" value="InterPro"/>
</dbReference>
<evidence type="ECO:0000313" key="3">
    <source>
        <dbReference type="Proteomes" id="UP000240978"/>
    </source>
</evidence>
<proteinExistence type="predicted"/>
<accession>A0A2P8GPW3</accession>
<dbReference type="GO" id="GO:0008270">
    <property type="term" value="F:zinc ion binding"/>
    <property type="evidence" value="ECO:0007669"/>
    <property type="project" value="InterPro"/>
</dbReference>
<dbReference type="OrthoDB" id="5918473at2"/>
<organism evidence="2 3">
    <name type="scientific">Chitinophaga ginsengisoli</name>
    <dbReference type="NCBI Taxonomy" id="363837"/>
    <lineage>
        <taxon>Bacteria</taxon>
        <taxon>Pseudomonadati</taxon>
        <taxon>Bacteroidota</taxon>
        <taxon>Chitinophagia</taxon>
        <taxon>Chitinophagales</taxon>
        <taxon>Chitinophagaceae</taxon>
        <taxon>Chitinophaga</taxon>
    </lineage>
</organism>
<dbReference type="InterPro" id="IPR002711">
    <property type="entry name" value="HNH"/>
</dbReference>
<dbReference type="RefSeq" id="WP_106600537.1">
    <property type="nucleotide sequence ID" value="NZ_PYGK01000001.1"/>
</dbReference>
<dbReference type="GO" id="GO:0004519">
    <property type="term" value="F:endonuclease activity"/>
    <property type="evidence" value="ECO:0007669"/>
    <property type="project" value="InterPro"/>
</dbReference>
<reference evidence="2 3" key="1">
    <citation type="submission" date="2018-03" db="EMBL/GenBank/DDBJ databases">
        <title>Genomic Encyclopedia of Archaeal and Bacterial Type Strains, Phase II (KMG-II): from individual species to whole genera.</title>
        <authorList>
            <person name="Goeker M."/>
        </authorList>
    </citation>
    <scope>NUCLEOTIDE SEQUENCE [LARGE SCALE GENOMIC DNA]</scope>
    <source>
        <strain evidence="2 3">DSM 18107</strain>
    </source>
</reference>
<gene>
    <name evidence="2" type="ORF">CLV42_101773</name>
</gene>
<feature type="domain" description="HNH" evidence="1">
    <location>
        <begin position="37"/>
        <end position="79"/>
    </location>
</feature>
<name>A0A2P8GPW3_9BACT</name>
<dbReference type="Gene3D" id="1.10.30.50">
    <property type="match status" value="1"/>
</dbReference>
<evidence type="ECO:0000259" key="1">
    <source>
        <dbReference type="Pfam" id="PF01844"/>
    </source>
</evidence>
<comment type="caution">
    <text evidence="2">The sequence shown here is derived from an EMBL/GenBank/DDBJ whole genome shotgun (WGS) entry which is preliminary data.</text>
</comment>
<dbReference type="Pfam" id="PF01844">
    <property type="entry name" value="HNH"/>
    <property type="match status" value="1"/>
</dbReference>
<protein>
    <submittedName>
        <fullName evidence="2">Uncharacterized protein (TIGR02646 family)</fullName>
    </submittedName>
</protein>
<sequence>MRPVEKFEWPQINGRNKVYKQHSLARVDLENNLGYYCSYCEVFSADLEVEHVISRHQDPTLKCSWDNFLLACGRCNGRDNKAAKPVNINAMHFPHRNNTFLSFTYQEGGYISVNPLLEGTSTMAAEAMLNLVGLDKFPGNTKYVRHNANDTRWNHRRVAWALAVKYLPDFESGRLKAEDIVSFARQRGFFSVWYAVYHQHKAVRELLIQSFPGTAVSCFDAVDYSPVPRNPENTEDPV</sequence>
<keyword evidence="3" id="KW-1185">Reference proteome</keyword>
<dbReference type="AlphaFoldDB" id="A0A2P8GPW3"/>
<dbReference type="EMBL" id="PYGK01000001">
    <property type="protein sequence ID" value="PSL36009.1"/>
    <property type="molecule type" value="Genomic_DNA"/>
</dbReference>
<dbReference type="InterPro" id="IPR003615">
    <property type="entry name" value="HNH_nuc"/>
</dbReference>
<dbReference type="CDD" id="cd00085">
    <property type="entry name" value="HNHc"/>
    <property type="match status" value="1"/>
</dbReference>